<organism evidence="2 3">
    <name type="scientific">Sorangium cellulosum (strain So ce56)</name>
    <name type="common">Polyangium cellulosum (strain So ce56)</name>
    <dbReference type="NCBI Taxonomy" id="448385"/>
    <lineage>
        <taxon>Bacteria</taxon>
        <taxon>Pseudomonadati</taxon>
        <taxon>Myxococcota</taxon>
        <taxon>Polyangia</taxon>
        <taxon>Polyangiales</taxon>
        <taxon>Polyangiaceae</taxon>
        <taxon>Sorangium</taxon>
    </lineage>
</organism>
<dbReference type="EC" id="1.1.1.100" evidence="2"/>
<evidence type="ECO:0000313" key="2">
    <source>
        <dbReference type="EMBL" id="CAN92761.1"/>
    </source>
</evidence>
<dbReference type="RefSeq" id="WP_012235234.1">
    <property type="nucleotide sequence ID" value="NC_010162.1"/>
</dbReference>
<dbReference type="Proteomes" id="UP000002139">
    <property type="component" value="Chromosome"/>
</dbReference>
<keyword evidence="2" id="KW-0560">Oxidoreductase</keyword>
<accession>A9G705</accession>
<dbReference type="STRING" id="448385.sce2602"/>
<dbReference type="Pfam" id="PF00106">
    <property type="entry name" value="adh_short"/>
    <property type="match status" value="1"/>
</dbReference>
<dbReference type="PANTHER" id="PTHR43976">
    <property type="entry name" value="SHORT CHAIN DEHYDROGENASE"/>
    <property type="match status" value="1"/>
</dbReference>
<dbReference type="OrthoDB" id="5354363at2"/>
<dbReference type="SMART" id="SM00822">
    <property type="entry name" value="PKS_KR"/>
    <property type="match status" value="1"/>
</dbReference>
<dbReference type="SUPFAM" id="SSF51735">
    <property type="entry name" value="NAD(P)-binding Rossmann-fold domains"/>
    <property type="match status" value="1"/>
</dbReference>
<dbReference type="Gene3D" id="3.40.50.720">
    <property type="entry name" value="NAD(P)-binding Rossmann-like Domain"/>
    <property type="match status" value="1"/>
</dbReference>
<sequence length="286" mass="30027">MTAKRVALVTGASTGIGRSVAETLARNGYVAFAGMRDPNGRNRAARDEVAGLAAAGIPIEAVALDVTDDASVAAAVATVVEKTGKIDVLLNNAGGCLMGLTECGSVDLLRRLLDTHVLGTQRVCRAVLPHMRRRRTGVLAFTSSLGGRVVIPTTTLYCAAKAGMEMIAEGYKRDLASFGIEVVILEPGMVQTKIFDNMWLDDDTARAAEYGALGGVARATLEMVKTMKGPPPEELADVLLRLLEMPHGQRPLRTTFGADAALVDPVNVAADEATRALHAVYGVDGG</sequence>
<name>A9G705_SORC5</name>
<gene>
    <name evidence="2" type="primary">fabG5</name>
    <name evidence="2" type="ordered locus">sce2602</name>
</gene>
<feature type="domain" description="Ketoreductase" evidence="1">
    <location>
        <begin position="5"/>
        <end position="193"/>
    </location>
</feature>
<dbReference type="PANTHER" id="PTHR43976:SF9">
    <property type="entry name" value="OXIDOREDUCTASE"/>
    <property type="match status" value="1"/>
</dbReference>
<proteinExistence type="predicted"/>
<dbReference type="KEGG" id="scl:sce2602"/>
<dbReference type="InterPro" id="IPR057326">
    <property type="entry name" value="KR_dom"/>
</dbReference>
<dbReference type="eggNOG" id="COG4221">
    <property type="taxonomic scope" value="Bacteria"/>
</dbReference>
<reference evidence="2 3" key="1">
    <citation type="journal article" date="2007" name="Nat. Biotechnol.">
        <title>Complete genome sequence of the myxobacterium Sorangium cellulosum.</title>
        <authorList>
            <person name="Schneiker S."/>
            <person name="Perlova O."/>
            <person name="Kaiser O."/>
            <person name="Gerth K."/>
            <person name="Alici A."/>
            <person name="Altmeyer M.O."/>
            <person name="Bartels D."/>
            <person name="Bekel T."/>
            <person name="Beyer S."/>
            <person name="Bode E."/>
            <person name="Bode H.B."/>
            <person name="Bolten C.J."/>
            <person name="Choudhuri J.V."/>
            <person name="Doss S."/>
            <person name="Elnakady Y.A."/>
            <person name="Frank B."/>
            <person name="Gaigalat L."/>
            <person name="Goesmann A."/>
            <person name="Groeger C."/>
            <person name="Gross F."/>
            <person name="Jelsbak L."/>
            <person name="Jelsbak L."/>
            <person name="Kalinowski J."/>
            <person name="Kegler C."/>
            <person name="Knauber T."/>
            <person name="Konietzny S."/>
            <person name="Kopp M."/>
            <person name="Krause L."/>
            <person name="Krug D."/>
            <person name="Linke B."/>
            <person name="Mahmud T."/>
            <person name="Martinez-Arias R."/>
            <person name="McHardy A.C."/>
            <person name="Merai M."/>
            <person name="Meyer F."/>
            <person name="Mormann S."/>
            <person name="Munoz-Dorado J."/>
            <person name="Perez J."/>
            <person name="Pradella S."/>
            <person name="Rachid S."/>
            <person name="Raddatz G."/>
            <person name="Rosenau F."/>
            <person name="Rueckert C."/>
            <person name="Sasse F."/>
            <person name="Scharfe M."/>
            <person name="Schuster S.C."/>
            <person name="Suen G."/>
            <person name="Treuner-Lange A."/>
            <person name="Velicer G.J."/>
            <person name="Vorholter F.-J."/>
            <person name="Weissman K.J."/>
            <person name="Welch R.D."/>
            <person name="Wenzel S.C."/>
            <person name="Whitworth D.E."/>
            <person name="Wilhelm S."/>
            <person name="Wittmann C."/>
            <person name="Bloecker H."/>
            <person name="Puehler A."/>
            <person name="Mueller R."/>
        </authorList>
    </citation>
    <scope>NUCLEOTIDE SEQUENCE [LARGE SCALE GENOMIC DNA]</scope>
    <source>
        <strain evidence="3">So ce56</strain>
    </source>
</reference>
<dbReference type="EMBL" id="AM746676">
    <property type="protein sequence ID" value="CAN92761.1"/>
    <property type="molecule type" value="Genomic_DNA"/>
</dbReference>
<evidence type="ECO:0000313" key="3">
    <source>
        <dbReference type="Proteomes" id="UP000002139"/>
    </source>
</evidence>
<dbReference type="BioCyc" id="SCEL448385:SCE_RS13365-MONOMER"/>
<dbReference type="HOGENOM" id="CLU_010194_2_9_7"/>
<dbReference type="AlphaFoldDB" id="A9G705"/>
<dbReference type="InterPro" id="IPR051911">
    <property type="entry name" value="SDR_oxidoreductase"/>
</dbReference>
<evidence type="ECO:0000259" key="1">
    <source>
        <dbReference type="SMART" id="SM00822"/>
    </source>
</evidence>
<dbReference type="PRINTS" id="PR00081">
    <property type="entry name" value="GDHRDH"/>
</dbReference>
<dbReference type="InterPro" id="IPR002347">
    <property type="entry name" value="SDR_fam"/>
</dbReference>
<keyword evidence="3" id="KW-1185">Reference proteome</keyword>
<dbReference type="InterPro" id="IPR036291">
    <property type="entry name" value="NAD(P)-bd_dom_sf"/>
</dbReference>
<protein>
    <submittedName>
        <fullName evidence="2">3-oxoacyl-[acyl-carrier-protein] reductase</fullName>
        <ecNumber evidence="2">1.1.1.100</ecNumber>
    </submittedName>
</protein>
<dbReference type="GO" id="GO:0004316">
    <property type="term" value="F:3-oxoacyl-[acyl-carrier-protein] reductase (NADPH) activity"/>
    <property type="evidence" value="ECO:0007669"/>
    <property type="project" value="UniProtKB-EC"/>
</dbReference>